<evidence type="ECO:0000313" key="3">
    <source>
        <dbReference type="Proteomes" id="UP000824782"/>
    </source>
</evidence>
<name>A0AAV7AV83_ENGPU</name>
<gene>
    <name evidence="2" type="ORF">GDO81_016219</name>
</gene>
<dbReference type="Pfam" id="PF15485">
    <property type="entry name" value="DUF4643"/>
    <property type="match status" value="1"/>
</dbReference>
<feature type="region of interest" description="Disordered" evidence="1">
    <location>
        <begin position="1"/>
        <end position="86"/>
    </location>
</feature>
<dbReference type="EMBL" id="WNYA01000007">
    <property type="protein sequence ID" value="KAG8563852.1"/>
    <property type="molecule type" value="Genomic_DNA"/>
</dbReference>
<dbReference type="PANTHER" id="PTHR38004:SF1">
    <property type="entry name" value="PROLINE-RICH PROTEIN 33"/>
    <property type="match status" value="1"/>
</dbReference>
<feature type="compositionally biased region" description="Polar residues" evidence="1">
    <location>
        <begin position="509"/>
        <end position="518"/>
    </location>
</feature>
<feature type="compositionally biased region" description="Polar residues" evidence="1">
    <location>
        <begin position="200"/>
        <end position="210"/>
    </location>
</feature>
<feature type="region of interest" description="Disordered" evidence="1">
    <location>
        <begin position="506"/>
        <end position="541"/>
    </location>
</feature>
<feature type="region of interest" description="Disordered" evidence="1">
    <location>
        <begin position="200"/>
        <end position="285"/>
    </location>
</feature>
<feature type="compositionally biased region" description="Pro residues" evidence="1">
    <location>
        <begin position="10"/>
        <end position="23"/>
    </location>
</feature>
<evidence type="ECO:0000313" key="2">
    <source>
        <dbReference type="EMBL" id="KAG8563852.1"/>
    </source>
</evidence>
<feature type="region of interest" description="Disordered" evidence="1">
    <location>
        <begin position="397"/>
        <end position="434"/>
    </location>
</feature>
<comment type="caution">
    <text evidence="2">The sequence shown here is derived from an EMBL/GenBank/DDBJ whole genome shotgun (WGS) entry which is preliminary data.</text>
</comment>
<dbReference type="AlphaFoldDB" id="A0AAV7AV83"/>
<proteinExistence type="predicted"/>
<feature type="compositionally biased region" description="Polar residues" evidence="1">
    <location>
        <begin position="424"/>
        <end position="434"/>
    </location>
</feature>
<feature type="compositionally biased region" description="Basic and acidic residues" evidence="1">
    <location>
        <begin position="397"/>
        <end position="423"/>
    </location>
</feature>
<feature type="region of interest" description="Disordered" evidence="1">
    <location>
        <begin position="122"/>
        <end position="187"/>
    </location>
</feature>
<organism evidence="2 3">
    <name type="scientific">Engystomops pustulosus</name>
    <name type="common">Tungara frog</name>
    <name type="synonym">Physalaemus pustulosus</name>
    <dbReference type="NCBI Taxonomy" id="76066"/>
    <lineage>
        <taxon>Eukaryota</taxon>
        <taxon>Metazoa</taxon>
        <taxon>Chordata</taxon>
        <taxon>Craniata</taxon>
        <taxon>Vertebrata</taxon>
        <taxon>Euteleostomi</taxon>
        <taxon>Amphibia</taxon>
        <taxon>Batrachia</taxon>
        <taxon>Anura</taxon>
        <taxon>Neobatrachia</taxon>
        <taxon>Hyloidea</taxon>
        <taxon>Leptodactylidae</taxon>
        <taxon>Leiuperinae</taxon>
        <taxon>Engystomops</taxon>
    </lineage>
</organism>
<evidence type="ECO:0000256" key="1">
    <source>
        <dbReference type="SAM" id="MobiDB-lite"/>
    </source>
</evidence>
<reference evidence="2" key="1">
    <citation type="thesis" date="2020" institute="ProQuest LLC" country="789 East Eisenhower Parkway, Ann Arbor, MI, USA">
        <title>Comparative Genomics and Chromosome Evolution.</title>
        <authorList>
            <person name="Mudd A.B."/>
        </authorList>
    </citation>
    <scope>NUCLEOTIDE SEQUENCE</scope>
    <source>
        <strain evidence="2">237g6f4</strain>
        <tissue evidence="2">Blood</tissue>
    </source>
</reference>
<dbReference type="InterPro" id="IPR028004">
    <property type="entry name" value="DUF4643"/>
</dbReference>
<keyword evidence="3" id="KW-1185">Reference proteome</keyword>
<feature type="compositionally biased region" description="Basic and acidic residues" evidence="1">
    <location>
        <begin position="530"/>
        <end position="541"/>
    </location>
</feature>
<dbReference type="PANTHER" id="PTHR38004">
    <property type="entry name" value="PROLINE-RICH PROTEIN 33"/>
    <property type="match status" value="1"/>
</dbReference>
<sequence length="541" mass="59927">MLLTVTPLENPGPPSPVPPPTPPKPRKDNAKLQRLLRKAAKKSAVQASPTLTTKSFRSTLSPVSEADLESIESTTPQKHKKPPSIILPPRFQIKGVTHRAPSPYPKQKFTFTVSEQQSLNQYLSPSPVHDSPSPLPFRPTSPNIFFLHPQGGNNPDRLSPRTIANSSPRPCTPKAVEAPQNQSTVPHIQIVSPPEIIVQETNGDNTQPLSPNKDETKVNKIQRGEFFPPKCEDTKSTKVFSCPRPIPDHQESTFTPNGYSHDPDDKPTQPESNTTTSKITDKKDTIHELSTVGDITHNKSTTDLRPTSIEKAVSAVSSTDYPDGDSKVTVKPVHVNVTISPPIETINVTTSKDILTKSDMVPIEEITLLKAPEKPKPPRKKPGGGWARLVKHLVVESEEPKFPEQGKAEGKPEQSSEEKKDTTEGTQASKSNRANKMWDALLYHMAATNKEQEKPGPTAPQALPFFRSRLPLLLHRPRFDARKLKEAASRPLRRVTAFFHRRVAEKETPSSFNRTASGWSIRGENAEQEDEKKVVDGDMKQ</sequence>
<feature type="compositionally biased region" description="Polar residues" evidence="1">
    <location>
        <begin position="45"/>
        <end position="62"/>
    </location>
</feature>
<accession>A0AAV7AV83</accession>
<dbReference type="Proteomes" id="UP000824782">
    <property type="component" value="Unassembled WGS sequence"/>
</dbReference>
<protein>
    <submittedName>
        <fullName evidence="2">Uncharacterized protein</fullName>
    </submittedName>
</protein>